<organism evidence="1 2">
    <name type="scientific">Corchorus capsularis</name>
    <name type="common">Jute</name>
    <dbReference type="NCBI Taxonomy" id="210143"/>
    <lineage>
        <taxon>Eukaryota</taxon>
        <taxon>Viridiplantae</taxon>
        <taxon>Streptophyta</taxon>
        <taxon>Embryophyta</taxon>
        <taxon>Tracheophyta</taxon>
        <taxon>Spermatophyta</taxon>
        <taxon>Magnoliopsida</taxon>
        <taxon>eudicotyledons</taxon>
        <taxon>Gunneridae</taxon>
        <taxon>Pentapetalae</taxon>
        <taxon>rosids</taxon>
        <taxon>malvids</taxon>
        <taxon>Malvales</taxon>
        <taxon>Malvaceae</taxon>
        <taxon>Grewioideae</taxon>
        <taxon>Apeibeae</taxon>
        <taxon>Corchorus</taxon>
    </lineage>
</organism>
<name>A0A1R3I463_COCAP</name>
<reference evidence="1 2" key="1">
    <citation type="submission" date="2013-09" db="EMBL/GenBank/DDBJ databases">
        <title>Corchorus capsularis genome sequencing.</title>
        <authorList>
            <person name="Alam M."/>
            <person name="Haque M.S."/>
            <person name="Islam M.S."/>
            <person name="Emdad E.M."/>
            <person name="Islam M.M."/>
            <person name="Ahmed B."/>
            <person name="Halim A."/>
            <person name="Hossen Q.M.M."/>
            <person name="Hossain M.Z."/>
            <person name="Ahmed R."/>
            <person name="Khan M.M."/>
            <person name="Islam R."/>
            <person name="Rashid M.M."/>
            <person name="Khan S.A."/>
            <person name="Rahman M.S."/>
            <person name="Alam M."/>
        </authorList>
    </citation>
    <scope>NUCLEOTIDE SEQUENCE [LARGE SCALE GENOMIC DNA]</scope>
    <source>
        <strain evidence="2">cv. CVL-1</strain>
        <tissue evidence="1">Whole seedling</tissue>
    </source>
</reference>
<gene>
    <name evidence="1" type="ORF">CCACVL1_15028</name>
</gene>
<accession>A0A1R3I463</accession>
<protein>
    <submittedName>
        <fullName evidence="1">Uncharacterized protein</fullName>
    </submittedName>
</protein>
<proteinExistence type="predicted"/>
<sequence length="25" mass="3024">RKMQPFRVRSTELTMDRAKEIESTL</sequence>
<dbReference type="Gramene" id="OMO77373">
    <property type="protein sequence ID" value="OMO77373"/>
    <property type="gene ID" value="CCACVL1_15028"/>
</dbReference>
<dbReference type="AlphaFoldDB" id="A0A1R3I463"/>
<evidence type="ECO:0000313" key="2">
    <source>
        <dbReference type="Proteomes" id="UP000188268"/>
    </source>
</evidence>
<dbReference type="EMBL" id="AWWV01010751">
    <property type="protein sequence ID" value="OMO77373.1"/>
    <property type="molecule type" value="Genomic_DNA"/>
</dbReference>
<comment type="caution">
    <text evidence="1">The sequence shown here is derived from an EMBL/GenBank/DDBJ whole genome shotgun (WGS) entry which is preliminary data.</text>
</comment>
<feature type="non-terminal residue" evidence="1">
    <location>
        <position position="1"/>
    </location>
</feature>
<evidence type="ECO:0000313" key="1">
    <source>
        <dbReference type="EMBL" id="OMO77373.1"/>
    </source>
</evidence>
<keyword evidence="2" id="KW-1185">Reference proteome</keyword>
<dbReference type="Proteomes" id="UP000188268">
    <property type="component" value="Unassembled WGS sequence"/>
</dbReference>